<feature type="transmembrane region" description="Helical" evidence="1">
    <location>
        <begin position="105"/>
        <end position="122"/>
    </location>
</feature>
<evidence type="ECO:0000313" key="2">
    <source>
        <dbReference type="EMBL" id="CAH1394717.1"/>
    </source>
</evidence>
<gene>
    <name evidence="2" type="ORF">NEZAVI_LOCUS5156</name>
</gene>
<evidence type="ECO:0000256" key="1">
    <source>
        <dbReference type="SAM" id="Phobius"/>
    </source>
</evidence>
<feature type="transmembrane region" description="Helical" evidence="1">
    <location>
        <begin position="51"/>
        <end position="70"/>
    </location>
</feature>
<keyword evidence="1" id="KW-0812">Transmembrane</keyword>
<dbReference type="EMBL" id="OV725079">
    <property type="protein sequence ID" value="CAH1394717.1"/>
    <property type="molecule type" value="Genomic_DNA"/>
</dbReference>
<dbReference type="Proteomes" id="UP001152798">
    <property type="component" value="Chromosome 3"/>
</dbReference>
<feature type="transmembrane region" description="Helical" evidence="1">
    <location>
        <begin position="214"/>
        <end position="233"/>
    </location>
</feature>
<protein>
    <submittedName>
        <fullName evidence="2">Uncharacterized protein</fullName>
    </submittedName>
</protein>
<feature type="transmembrane region" description="Helical" evidence="1">
    <location>
        <begin position="18"/>
        <end position="39"/>
    </location>
</feature>
<keyword evidence="1" id="KW-0472">Membrane</keyword>
<organism evidence="2 3">
    <name type="scientific">Nezara viridula</name>
    <name type="common">Southern green stink bug</name>
    <name type="synonym">Cimex viridulus</name>
    <dbReference type="NCBI Taxonomy" id="85310"/>
    <lineage>
        <taxon>Eukaryota</taxon>
        <taxon>Metazoa</taxon>
        <taxon>Ecdysozoa</taxon>
        <taxon>Arthropoda</taxon>
        <taxon>Hexapoda</taxon>
        <taxon>Insecta</taxon>
        <taxon>Pterygota</taxon>
        <taxon>Neoptera</taxon>
        <taxon>Paraneoptera</taxon>
        <taxon>Hemiptera</taxon>
        <taxon>Heteroptera</taxon>
        <taxon>Panheteroptera</taxon>
        <taxon>Pentatomomorpha</taxon>
        <taxon>Pentatomoidea</taxon>
        <taxon>Pentatomidae</taxon>
        <taxon>Pentatominae</taxon>
        <taxon>Nezara</taxon>
    </lineage>
</organism>
<keyword evidence="1" id="KW-1133">Transmembrane helix</keyword>
<name>A0A9P0E9K3_NEZVI</name>
<feature type="transmembrane region" description="Helical" evidence="1">
    <location>
        <begin position="129"/>
        <end position="149"/>
    </location>
</feature>
<reference evidence="2" key="1">
    <citation type="submission" date="2022-01" db="EMBL/GenBank/DDBJ databases">
        <authorList>
            <person name="King R."/>
        </authorList>
    </citation>
    <scope>NUCLEOTIDE SEQUENCE</scope>
</reference>
<keyword evidence="3" id="KW-1185">Reference proteome</keyword>
<accession>A0A9P0E9K3</accession>
<sequence length="295" mass="34327">MSALIYCNGKLVISRKWLITNFLIIISITLTFICVFIPISKSLISISKWYYFLKTGYSAVLILIIMGSWIHGYRNVDLLNTCLIKMRAADLEMLFLRKEMPLTKPSWVTFLLYMLMTTGYFLKAPVMSSFFSFCQLFVLYSPYILIISIQDNVDRIAYLLRLRFQAIKKHLIHCFKMEAKKAVVVLEKLALCHYHLSGSSEDIDEYFSVQVTSILTVFFLVSFCEAYAISILYKDENLSYKGLVLTEKIMWLLITFTTIWRVCHQFATISVEVKSFTEYVFSLNKQECLQNIIST</sequence>
<proteinExistence type="predicted"/>
<dbReference type="AlphaFoldDB" id="A0A9P0E9K3"/>
<evidence type="ECO:0000313" key="3">
    <source>
        <dbReference type="Proteomes" id="UP001152798"/>
    </source>
</evidence>